<evidence type="ECO:0000256" key="4">
    <source>
        <dbReference type="ARBA" id="ARBA00022801"/>
    </source>
</evidence>
<reference evidence="8" key="1">
    <citation type="submission" date="2006-12" db="EMBL/GenBank/DDBJ databases">
        <title>Complete sequence of Mycobacterium vanbaalenii PYR-1.</title>
        <authorList>
            <consortium name="US DOE Joint Genome Institute"/>
            <person name="Copeland A."/>
            <person name="Lucas S."/>
            <person name="Lapidus A."/>
            <person name="Barry K."/>
            <person name="Detter J.C."/>
            <person name="Glavina del Rio T."/>
            <person name="Hammon N."/>
            <person name="Israni S."/>
            <person name="Dalin E."/>
            <person name="Tice H."/>
            <person name="Pitluck S."/>
            <person name="Singan V."/>
            <person name="Schmutz J."/>
            <person name="Larimer F."/>
            <person name="Land M."/>
            <person name="Hauser L."/>
            <person name="Kyrpides N."/>
            <person name="Anderson I.J."/>
            <person name="Miller C."/>
            <person name="Richardson P."/>
        </authorList>
    </citation>
    <scope>NUCLEOTIDE SEQUENCE [LARGE SCALE GENOMIC DNA]</scope>
    <source>
        <strain evidence="8">PYR-1</strain>
    </source>
</reference>
<name>A1T5U0_MYCVP</name>
<dbReference type="HOGENOM" id="CLU_119496_0_1_11"/>
<dbReference type="InterPro" id="IPR022907">
    <property type="entry name" value="VapC_family"/>
</dbReference>
<dbReference type="Proteomes" id="UP000009159">
    <property type="component" value="Chromosome"/>
</dbReference>
<dbReference type="CDD" id="cd09874">
    <property type="entry name" value="PIN_MT3492-like"/>
    <property type="match status" value="1"/>
</dbReference>
<dbReference type="SUPFAM" id="SSF88723">
    <property type="entry name" value="PIN domain-like"/>
    <property type="match status" value="1"/>
</dbReference>
<feature type="binding site" evidence="6">
    <location>
        <position position="5"/>
    </location>
    <ligand>
        <name>Mg(2+)</name>
        <dbReference type="ChEBI" id="CHEBI:18420"/>
    </ligand>
</feature>
<dbReference type="Pfam" id="PF01850">
    <property type="entry name" value="PIN"/>
    <property type="match status" value="1"/>
</dbReference>
<dbReference type="eggNOG" id="COG1848">
    <property type="taxonomic scope" value="Bacteria"/>
</dbReference>
<evidence type="ECO:0000313" key="8">
    <source>
        <dbReference type="EMBL" id="ABM12540.1"/>
    </source>
</evidence>
<evidence type="ECO:0000256" key="3">
    <source>
        <dbReference type="ARBA" id="ARBA00022723"/>
    </source>
</evidence>
<keyword evidence="4 6" id="KW-0378">Hydrolase</keyword>
<comment type="function">
    <text evidence="6">Toxic component of a toxin-antitoxin (TA) system. An RNase.</text>
</comment>
<dbReference type="GO" id="GO:0000287">
    <property type="term" value="F:magnesium ion binding"/>
    <property type="evidence" value="ECO:0007669"/>
    <property type="project" value="UniProtKB-UniRule"/>
</dbReference>
<sequence length="134" mass="14386">MIYLDTSAMVKLVVAEPESEELIDWLNERLTHDPIVTSIIGRVELHRAALRAGAEAMAAAREVLDGVDTLVLTEPIAALAGTMVPAELRTLDALHLATAEIHREGLTAICAYDRRLVDAARARKLPVVAPGASV</sequence>
<protein>
    <recommendedName>
        <fullName evidence="6">Ribonuclease VapC</fullName>
        <shortName evidence="6">RNase VapC</shortName>
        <ecNumber evidence="6">3.1.-.-</ecNumber>
    </recommendedName>
    <alternativeName>
        <fullName evidence="6">Toxin VapC</fullName>
    </alternativeName>
</protein>
<dbReference type="EC" id="3.1.-.-" evidence="6"/>
<dbReference type="GO" id="GO:0090729">
    <property type="term" value="F:toxin activity"/>
    <property type="evidence" value="ECO:0007669"/>
    <property type="project" value="UniProtKB-KW"/>
</dbReference>
<organism evidence="8 9">
    <name type="scientific">Mycolicibacterium vanbaalenii (strain DSM 7251 / JCM 13017 / BCRC 16820 / KCTC 9966 / NRRL B-24157 / PYR-1)</name>
    <name type="common">Mycobacterium vanbaalenii</name>
    <dbReference type="NCBI Taxonomy" id="350058"/>
    <lineage>
        <taxon>Bacteria</taxon>
        <taxon>Bacillati</taxon>
        <taxon>Actinomycetota</taxon>
        <taxon>Actinomycetes</taxon>
        <taxon>Mycobacteriales</taxon>
        <taxon>Mycobacteriaceae</taxon>
        <taxon>Mycolicibacterium</taxon>
    </lineage>
</organism>
<keyword evidence="3 6" id="KW-0479">Metal-binding</keyword>
<dbReference type="InterPro" id="IPR029060">
    <property type="entry name" value="PIN-like_dom_sf"/>
</dbReference>
<feature type="domain" description="PIN" evidence="7">
    <location>
        <begin position="2"/>
        <end position="121"/>
    </location>
</feature>
<gene>
    <name evidence="6" type="primary">vapC</name>
    <name evidence="8" type="ordered locus">Mvan_1717</name>
</gene>
<accession>A1T5U0</accession>
<dbReference type="Gene3D" id="3.40.50.1010">
    <property type="entry name" value="5'-nuclease"/>
    <property type="match status" value="1"/>
</dbReference>
<feature type="binding site" evidence="6">
    <location>
        <position position="92"/>
    </location>
    <ligand>
        <name>Mg(2+)</name>
        <dbReference type="ChEBI" id="CHEBI:18420"/>
    </ligand>
</feature>
<dbReference type="InterPro" id="IPR002716">
    <property type="entry name" value="PIN_dom"/>
</dbReference>
<keyword evidence="6" id="KW-0800">Toxin</keyword>
<dbReference type="GO" id="GO:0016787">
    <property type="term" value="F:hydrolase activity"/>
    <property type="evidence" value="ECO:0007669"/>
    <property type="project" value="UniProtKB-KW"/>
</dbReference>
<dbReference type="RefSeq" id="WP_011778960.1">
    <property type="nucleotide sequence ID" value="NC_008726.1"/>
</dbReference>
<comment type="similarity">
    <text evidence="6">Belongs to the PINc/VapC protein family.</text>
</comment>
<proteinExistence type="inferred from homology"/>
<keyword evidence="9" id="KW-1185">Reference proteome</keyword>
<keyword evidence="2 6" id="KW-0540">Nuclease</keyword>
<dbReference type="KEGG" id="mva:Mvan_1717"/>
<dbReference type="EMBL" id="CP000511">
    <property type="protein sequence ID" value="ABM12540.1"/>
    <property type="molecule type" value="Genomic_DNA"/>
</dbReference>
<evidence type="ECO:0000256" key="2">
    <source>
        <dbReference type="ARBA" id="ARBA00022722"/>
    </source>
</evidence>
<evidence type="ECO:0000256" key="5">
    <source>
        <dbReference type="ARBA" id="ARBA00022842"/>
    </source>
</evidence>
<dbReference type="HAMAP" id="MF_00265">
    <property type="entry name" value="VapC_Nob1"/>
    <property type="match status" value="1"/>
</dbReference>
<evidence type="ECO:0000256" key="1">
    <source>
        <dbReference type="ARBA" id="ARBA00022649"/>
    </source>
</evidence>
<dbReference type="AlphaFoldDB" id="A1T5U0"/>
<evidence type="ECO:0000259" key="7">
    <source>
        <dbReference type="Pfam" id="PF01850"/>
    </source>
</evidence>
<keyword evidence="1 6" id="KW-1277">Toxin-antitoxin system</keyword>
<evidence type="ECO:0000313" key="9">
    <source>
        <dbReference type="Proteomes" id="UP000009159"/>
    </source>
</evidence>
<keyword evidence="5 6" id="KW-0460">Magnesium</keyword>
<comment type="cofactor">
    <cofactor evidence="6">
        <name>Mg(2+)</name>
        <dbReference type="ChEBI" id="CHEBI:18420"/>
    </cofactor>
</comment>
<dbReference type="GO" id="GO:0004540">
    <property type="term" value="F:RNA nuclease activity"/>
    <property type="evidence" value="ECO:0007669"/>
    <property type="project" value="InterPro"/>
</dbReference>
<evidence type="ECO:0000256" key="6">
    <source>
        <dbReference type="HAMAP-Rule" id="MF_00265"/>
    </source>
</evidence>